<evidence type="ECO:0000313" key="2">
    <source>
        <dbReference type="EMBL" id="JAS46221.1"/>
    </source>
</evidence>
<reference evidence="2" key="1">
    <citation type="submission" date="2015-11" db="EMBL/GenBank/DDBJ databases">
        <title>De novo transcriptome assembly of four potential Pierce s Disease insect vectors from Arizona vineyards.</title>
        <authorList>
            <person name="Tassone E.E."/>
        </authorList>
    </citation>
    <scope>NUCLEOTIDE SEQUENCE</scope>
</reference>
<feature type="region of interest" description="Disordered" evidence="1">
    <location>
        <begin position="63"/>
        <end position="99"/>
    </location>
</feature>
<accession>A0A1B6F7W0</accession>
<dbReference type="AlphaFoldDB" id="A0A1B6F7W0"/>
<evidence type="ECO:0000256" key="1">
    <source>
        <dbReference type="SAM" id="MobiDB-lite"/>
    </source>
</evidence>
<gene>
    <name evidence="2" type="ORF">g.6533</name>
</gene>
<name>A0A1B6F7W0_9HEMI</name>
<feature type="region of interest" description="Disordered" evidence="1">
    <location>
        <begin position="20"/>
        <end position="43"/>
    </location>
</feature>
<protein>
    <submittedName>
        <fullName evidence="2">Uncharacterized protein</fullName>
    </submittedName>
</protein>
<organism evidence="2">
    <name type="scientific">Cuerna arida</name>
    <dbReference type="NCBI Taxonomy" id="1464854"/>
    <lineage>
        <taxon>Eukaryota</taxon>
        <taxon>Metazoa</taxon>
        <taxon>Ecdysozoa</taxon>
        <taxon>Arthropoda</taxon>
        <taxon>Hexapoda</taxon>
        <taxon>Insecta</taxon>
        <taxon>Pterygota</taxon>
        <taxon>Neoptera</taxon>
        <taxon>Paraneoptera</taxon>
        <taxon>Hemiptera</taxon>
        <taxon>Auchenorrhyncha</taxon>
        <taxon>Membracoidea</taxon>
        <taxon>Cicadellidae</taxon>
        <taxon>Cicadellinae</taxon>
        <taxon>Proconiini</taxon>
        <taxon>Cuerna</taxon>
    </lineage>
</organism>
<proteinExistence type="predicted"/>
<sequence>MLSPVVVYSVSIACCMSHGLESGSSSDVEDEPNSFDKFFPDLTTETSKDQDIPVYKMYRWRNHPTMFTEPPPPRFSRERPTRSTTTEEPDDGEGDYKIIPVPKVATNGHPFLDKKGKRIKKIMKRETPQHNHLVLEKEEILKKSQPELRV</sequence>
<dbReference type="EMBL" id="GECZ01023548">
    <property type="protein sequence ID" value="JAS46221.1"/>
    <property type="molecule type" value="Transcribed_RNA"/>
</dbReference>